<evidence type="ECO:0000256" key="1">
    <source>
        <dbReference type="ARBA" id="ARBA00004651"/>
    </source>
</evidence>
<keyword evidence="9" id="KW-0997">Cell inner membrane</keyword>
<dbReference type="RefSeq" id="WP_150022674.1">
    <property type="nucleotide sequence ID" value="NZ_VWOJ01000002.1"/>
</dbReference>
<evidence type="ECO:0000313" key="13">
    <source>
        <dbReference type="Proteomes" id="UP000325122"/>
    </source>
</evidence>
<dbReference type="Pfam" id="PF02308">
    <property type="entry name" value="MgtC"/>
    <property type="match status" value="1"/>
</dbReference>
<dbReference type="InterPro" id="IPR003416">
    <property type="entry name" value="MgtC/SapB/SrpB/YhiD_fam"/>
</dbReference>
<reference evidence="12 13" key="1">
    <citation type="submission" date="2019-09" db="EMBL/GenBank/DDBJ databases">
        <authorList>
            <person name="Kevbrin V."/>
            <person name="Grouzdev D.S."/>
        </authorList>
    </citation>
    <scope>NUCLEOTIDE SEQUENCE [LARGE SCALE GENOMIC DNA]</scope>
    <source>
        <strain evidence="12 13">G-192</strain>
    </source>
</reference>
<comment type="caution">
    <text evidence="12">The sequence shown here is derived from an EMBL/GenBank/DDBJ whole genome shotgun (WGS) entry which is preliminary data.</text>
</comment>
<dbReference type="InterPro" id="IPR048640">
    <property type="entry name" value="MgtC-like_C"/>
</dbReference>
<evidence type="ECO:0000256" key="7">
    <source>
        <dbReference type="ARBA" id="ARBA00023136"/>
    </source>
</evidence>
<evidence type="ECO:0000259" key="10">
    <source>
        <dbReference type="Pfam" id="PF02308"/>
    </source>
</evidence>
<keyword evidence="4" id="KW-1003">Cell membrane</keyword>
<feature type="transmembrane region" description="Helical" evidence="9">
    <location>
        <begin position="6"/>
        <end position="27"/>
    </location>
</feature>
<dbReference type="Gene3D" id="3.30.70.260">
    <property type="match status" value="1"/>
</dbReference>
<gene>
    <name evidence="12" type="ORF">F1654_06245</name>
</gene>
<keyword evidence="5 9" id="KW-0812">Transmembrane</keyword>
<name>A0A5M6ZF87_9PROT</name>
<dbReference type="PRINTS" id="PR01837">
    <property type="entry name" value="MGTCSAPBPROT"/>
</dbReference>
<dbReference type="Proteomes" id="UP000325122">
    <property type="component" value="Unassembled WGS sequence"/>
</dbReference>
<dbReference type="PANTHER" id="PTHR33778">
    <property type="entry name" value="PROTEIN MGTC"/>
    <property type="match status" value="1"/>
</dbReference>
<evidence type="ECO:0000256" key="3">
    <source>
        <dbReference type="ARBA" id="ARBA00013833"/>
    </source>
</evidence>
<proteinExistence type="inferred from homology"/>
<dbReference type="InterPro" id="IPR049177">
    <property type="entry name" value="MgtC_SapB_SrpB_YhiD_N"/>
</dbReference>
<feature type="domain" description="MgtC-like C-terminal" evidence="11">
    <location>
        <begin position="152"/>
        <end position="229"/>
    </location>
</feature>
<evidence type="ECO:0000313" key="12">
    <source>
        <dbReference type="EMBL" id="KAA5803406.1"/>
    </source>
</evidence>
<dbReference type="GO" id="GO:0005886">
    <property type="term" value="C:plasma membrane"/>
    <property type="evidence" value="ECO:0007669"/>
    <property type="project" value="UniProtKB-SubCell"/>
</dbReference>
<keyword evidence="13" id="KW-1185">Reference proteome</keyword>
<feature type="transmembrane region" description="Helical" evidence="9">
    <location>
        <begin position="65"/>
        <end position="84"/>
    </location>
</feature>
<evidence type="ECO:0000256" key="2">
    <source>
        <dbReference type="ARBA" id="ARBA00009298"/>
    </source>
</evidence>
<dbReference type="PANTHER" id="PTHR33778:SF3">
    <property type="entry name" value="PROTEIN MGTC"/>
    <property type="match status" value="1"/>
</dbReference>
<evidence type="ECO:0000256" key="4">
    <source>
        <dbReference type="ARBA" id="ARBA00022475"/>
    </source>
</evidence>
<evidence type="ECO:0000259" key="11">
    <source>
        <dbReference type="Pfam" id="PF21770"/>
    </source>
</evidence>
<feature type="domain" description="MgtC/SapB/SrpB/YhiD N-terminal" evidence="10">
    <location>
        <begin position="14"/>
        <end position="135"/>
    </location>
</feature>
<feature type="transmembrane region" description="Helical" evidence="9">
    <location>
        <begin position="39"/>
        <end position="59"/>
    </location>
</feature>
<keyword evidence="6 9" id="KW-1133">Transmembrane helix</keyword>
<evidence type="ECO:0000256" key="9">
    <source>
        <dbReference type="RuleBase" id="RU365041"/>
    </source>
</evidence>
<dbReference type="EMBL" id="VWOJ01000002">
    <property type="protein sequence ID" value="KAA5803406.1"/>
    <property type="molecule type" value="Genomic_DNA"/>
</dbReference>
<keyword evidence="7 9" id="KW-0472">Membrane</keyword>
<comment type="function">
    <text evidence="8">Virulence factor required for growth in low Mg(2+) medium and for intramacrophage survival. May be involved in regulating membrane potential by activating Na(+)/K(+)-ATPase.</text>
</comment>
<sequence>MIETAGPFWAAINLFAALVLGAAIGLERQWRQRMAGLRTNTLVSLGAASFVVFSALFGGDEVSPTRVAAQVVSGVGFIGAGIIFREGFNVRGLNTAATLWCAAAVGVLAGAGALVYAIIVAAMVVAVNLLLRPLAARINRQPVTALDGPQDYAVTITCRAEQEAHIRALLLQGVASGKLHLRALESANIEESDRVEVSAALNADIRADSVLEQIVGRLSLEPAVTAARWRLDETREAEA</sequence>
<dbReference type="AlphaFoldDB" id="A0A5M6ZF87"/>
<evidence type="ECO:0000256" key="6">
    <source>
        <dbReference type="ARBA" id="ARBA00022989"/>
    </source>
</evidence>
<dbReference type="Pfam" id="PF21770">
    <property type="entry name" value="MgtC_SapB_C"/>
    <property type="match status" value="1"/>
</dbReference>
<comment type="subcellular location">
    <subcellularLocation>
        <location evidence="9">Cell inner membrane</location>
        <topology evidence="9">Multi-pass membrane protein</topology>
    </subcellularLocation>
    <subcellularLocation>
        <location evidence="1">Cell membrane</location>
        <topology evidence="1">Multi-pass membrane protein</topology>
    </subcellularLocation>
</comment>
<feature type="transmembrane region" description="Helical" evidence="9">
    <location>
        <begin position="114"/>
        <end position="131"/>
    </location>
</feature>
<evidence type="ECO:0000256" key="8">
    <source>
        <dbReference type="ARBA" id="ARBA00025369"/>
    </source>
</evidence>
<comment type="similarity">
    <text evidence="2 9">Belongs to the MgtC/SapB family.</text>
</comment>
<evidence type="ECO:0000256" key="5">
    <source>
        <dbReference type="ARBA" id="ARBA00022692"/>
    </source>
</evidence>
<accession>A0A5M6ZF87</accession>
<organism evidence="12 13">
    <name type="scientific">Alkalicaulis satelles</name>
    <dbReference type="NCBI Taxonomy" id="2609175"/>
    <lineage>
        <taxon>Bacteria</taxon>
        <taxon>Pseudomonadati</taxon>
        <taxon>Pseudomonadota</taxon>
        <taxon>Alphaproteobacteria</taxon>
        <taxon>Maricaulales</taxon>
        <taxon>Maricaulaceae</taxon>
        <taxon>Alkalicaulis</taxon>
    </lineage>
</organism>
<protein>
    <recommendedName>
        <fullName evidence="3 9">Protein MgtC</fullName>
    </recommendedName>
</protein>